<evidence type="ECO:0000313" key="3">
    <source>
        <dbReference type="Proteomes" id="UP000007703"/>
    </source>
</evidence>
<dbReference type="Proteomes" id="UP000007703">
    <property type="component" value="Unassembled WGS sequence"/>
</dbReference>
<organism evidence="2 3">
    <name type="scientific">Clavispora lusitaniae (strain ATCC 42720)</name>
    <name type="common">Yeast</name>
    <name type="synonym">Candida lusitaniae</name>
    <dbReference type="NCBI Taxonomy" id="306902"/>
    <lineage>
        <taxon>Eukaryota</taxon>
        <taxon>Fungi</taxon>
        <taxon>Dikarya</taxon>
        <taxon>Ascomycota</taxon>
        <taxon>Saccharomycotina</taxon>
        <taxon>Pichiomycetes</taxon>
        <taxon>Metschnikowiaceae</taxon>
        <taxon>Clavispora</taxon>
    </lineage>
</organism>
<reference evidence="2 3" key="1">
    <citation type="journal article" date="2009" name="Nature">
        <title>Evolution of pathogenicity and sexual reproduction in eight Candida genomes.</title>
        <authorList>
            <person name="Butler G."/>
            <person name="Rasmussen M.D."/>
            <person name="Lin M.F."/>
            <person name="Santos M.A."/>
            <person name="Sakthikumar S."/>
            <person name="Munro C.A."/>
            <person name="Rheinbay E."/>
            <person name="Grabherr M."/>
            <person name="Forche A."/>
            <person name="Reedy J.L."/>
            <person name="Agrafioti I."/>
            <person name="Arnaud M.B."/>
            <person name="Bates S."/>
            <person name="Brown A.J."/>
            <person name="Brunke S."/>
            <person name="Costanzo M.C."/>
            <person name="Fitzpatrick D.A."/>
            <person name="de Groot P.W."/>
            <person name="Harris D."/>
            <person name="Hoyer L.L."/>
            <person name="Hube B."/>
            <person name="Klis F.M."/>
            <person name="Kodira C."/>
            <person name="Lennard N."/>
            <person name="Logue M.E."/>
            <person name="Martin R."/>
            <person name="Neiman A.M."/>
            <person name="Nikolaou E."/>
            <person name="Quail M.A."/>
            <person name="Quinn J."/>
            <person name="Santos M.C."/>
            <person name="Schmitzberger F.F."/>
            <person name="Sherlock G."/>
            <person name="Shah P."/>
            <person name="Silverstein K.A."/>
            <person name="Skrzypek M.S."/>
            <person name="Soll D."/>
            <person name="Staggs R."/>
            <person name="Stansfield I."/>
            <person name="Stumpf M.P."/>
            <person name="Sudbery P.E."/>
            <person name="Srikantha T."/>
            <person name="Zeng Q."/>
            <person name="Berman J."/>
            <person name="Berriman M."/>
            <person name="Heitman J."/>
            <person name="Gow N.A."/>
            <person name="Lorenz M.C."/>
            <person name="Birren B.W."/>
            <person name="Kellis M."/>
            <person name="Cuomo C.A."/>
        </authorList>
    </citation>
    <scope>NUCLEOTIDE SEQUENCE [LARGE SCALE GENOMIC DNA]</scope>
    <source>
        <strain evidence="2 3">ATCC 42720</strain>
    </source>
</reference>
<name>C4Y2B5_CLAL4</name>
<dbReference type="AlphaFoldDB" id="C4Y2B5"/>
<keyword evidence="1" id="KW-0472">Membrane</keyword>
<accession>C4Y2B5</accession>
<evidence type="ECO:0000313" key="2">
    <source>
        <dbReference type="EMBL" id="EEQ38551.1"/>
    </source>
</evidence>
<dbReference type="KEGG" id="clu:CLUG_02678"/>
<proteinExistence type="predicted"/>
<keyword evidence="1" id="KW-1133">Transmembrane helix</keyword>
<feature type="transmembrane region" description="Helical" evidence="1">
    <location>
        <begin position="47"/>
        <end position="64"/>
    </location>
</feature>
<keyword evidence="2" id="KW-0689">Ribosomal protein</keyword>
<dbReference type="EMBL" id="CH408078">
    <property type="protein sequence ID" value="EEQ38551.1"/>
    <property type="molecule type" value="Genomic_DNA"/>
</dbReference>
<dbReference type="InParanoid" id="C4Y2B5"/>
<protein>
    <submittedName>
        <fullName evidence="2">60S ribosomal protein L12</fullName>
    </submittedName>
</protein>
<dbReference type="OrthoDB" id="10502363at2759"/>
<evidence type="ECO:0000256" key="1">
    <source>
        <dbReference type="SAM" id="Phobius"/>
    </source>
</evidence>
<dbReference type="OMA" id="SVSWWFL"/>
<keyword evidence="1" id="KW-0812">Transmembrane</keyword>
<sequence length="150" mass="17067">MWVLVVNTTADRLSSTQDFLGDRSQSLTERLLSHLSGNFKDLVQRNVTAVLNVLFLLSVSWWFLQSSDDKRRGRWNNGGSGLSVLNSQLDSDLNTLEVLGGLSNVFTNLLWRQTQRTDLWGQGGRGTDFTTDGSQVKELHFTRIKLWRHD</sequence>
<dbReference type="GO" id="GO:0005840">
    <property type="term" value="C:ribosome"/>
    <property type="evidence" value="ECO:0007669"/>
    <property type="project" value="UniProtKB-KW"/>
</dbReference>
<keyword evidence="2" id="KW-0687">Ribonucleoprotein</keyword>
<dbReference type="HOGENOM" id="CLU_1740324_0_0_1"/>
<dbReference type="VEuPathDB" id="FungiDB:CLUG_02678"/>
<gene>
    <name evidence="2" type="ORF">CLUG_02678</name>
</gene>